<evidence type="ECO:0000313" key="5">
    <source>
        <dbReference type="EMBL" id="GII54227.1"/>
    </source>
</evidence>
<feature type="region of interest" description="Disordered" evidence="4">
    <location>
        <begin position="232"/>
        <end position="253"/>
    </location>
</feature>
<evidence type="ECO:0000256" key="1">
    <source>
        <dbReference type="ARBA" id="ARBA00006484"/>
    </source>
</evidence>
<dbReference type="EMBL" id="BOOR01000016">
    <property type="protein sequence ID" value="GII54227.1"/>
    <property type="molecule type" value="Genomic_DNA"/>
</dbReference>
<comment type="caution">
    <text evidence="5">The sequence shown here is derived from an EMBL/GenBank/DDBJ whole genome shotgun (WGS) entry which is preliminary data.</text>
</comment>
<organism evidence="5 6">
    <name type="scientific">Planotetraspora thailandica</name>
    <dbReference type="NCBI Taxonomy" id="487172"/>
    <lineage>
        <taxon>Bacteria</taxon>
        <taxon>Bacillati</taxon>
        <taxon>Actinomycetota</taxon>
        <taxon>Actinomycetes</taxon>
        <taxon>Streptosporangiales</taxon>
        <taxon>Streptosporangiaceae</taxon>
        <taxon>Planotetraspora</taxon>
    </lineage>
</organism>
<protein>
    <recommendedName>
        <fullName evidence="3">Probable oxidoreductase</fullName>
    </recommendedName>
</protein>
<keyword evidence="6" id="KW-1185">Reference proteome</keyword>
<dbReference type="PRINTS" id="PR00081">
    <property type="entry name" value="GDHRDH"/>
</dbReference>
<evidence type="ECO:0000256" key="4">
    <source>
        <dbReference type="SAM" id="MobiDB-lite"/>
    </source>
</evidence>
<evidence type="ECO:0000313" key="6">
    <source>
        <dbReference type="Proteomes" id="UP000605992"/>
    </source>
</evidence>
<dbReference type="Proteomes" id="UP000605992">
    <property type="component" value="Unassembled WGS sequence"/>
</dbReference>
<dbReference type="Pfam" id="PF00106">
    <property type="entry name" value="adh_short"/>
    <property type="match status" value="1"/>
</dbReference>
<evidence type="ECO:0000256" key="2">
    <source>
        <dbReference type="ARBA" id="ARBA00023002"/>
    </source>
</evidence>
<sequence length="315" mass="33042">MTAHPIIDTMTQTLQTPFGATSTSEEVLAGVNLSGTRALVTGANSGIGIATARTLAGAGAAVVLAVRDVEAGKTVAAEITQLTGNQDVTVGRLDLADPSSVRTFTDAWDGPLHMLVNNAGIMALPDLTRTPRGREMQFQVNFLGHFALTLGLHDALASAGGARIVSLSSNAHLYSPVIFDDLDYRFRPYNPIGAYAESKTADVLLTVEATRRWSGDGILANAVHPGAIESNLQKHTGGMQTPPDRRKSPTQGAATSVLVAASPLLDGIGGRYFEDCNEAPVVDERPAPFAGGVARYAVDPEGAQRLWNIATELVS</sequence>
<dbReference type="PANTHER" id="PTHR24320:SF227">
    <property type="entry name" value="RETINOL DEHYDROGENASE 11"/>
    <property type="match status" value="1"/>
</dbReference>
<accession>A0A8J3UZ45</accession>
<dbReference type="Gene3D" id="3.40.50.720">
    <property type="entry name" value="NAD(P)-binding Rossmann-like Domain"/>
    <property type="match status" value="1"/>
</dbReference>
<reference evidence="5" key="1">
    <citation type="submission" date="2021-01" db="EMBL/GenBank/DDBJ databases">
        <title>Whole genome shotgun sequence of Planotetraspora thailandica NBRC 104271.</title>
        <authorList>
            <person name="Komaki H."/>
            <person name="Tamura T."/>
        </authorList>
    </citation>
    <scope>NUCLEOTIDE SEQUENCE</scope>
    <source>
        <strain evidence="5">NBRC 104271</strain>
    </source>
</reference>
<dbReference type="PANTHER" id="PTHR24320">
    <property type="entry name" value="RETINOL DEHYDROGENASE"/>
    <property type="match status" value="1"/>
</dbReference>
<dbReference type="SUPFAM" id="SSF51735">
    <property type="entry name" value="NAD(P)-binding Rossmann-fold domains"/>
    <property type="match status" value="1"/>
</dbReference>
<dbReference type="InterPro" id="IPR036291">
    <property type="entry name" value="NAD(P)-bd_dom_sf"/>
</dbReference>
<dbReference type="AlphaFoldDB" id="A0A8J3UZ45"/>
<keyword evidence="2" id="KW-0560">Oxidoreductase</keyword>
<proteinExistence type="inferred from homology"/>
<dbReference type="FunFam" id="3.40.50.720:FF:000594">
    <property type="entry name" value="Short-chain oxidoreductase"/>
    <property type="match status" value="1"/>
</dbReference>
<name>A0A8J3UZ45_9ACTN</name>
<evidence type="ECO:0000256" key="3">
    <source>
        <dbReference type="ARBA" id="ARBA00071493"/>
    </source>
</evidence>
<comment type="similarity">
    <text evidence="1">Belongs to the short-chain dehydrogenases/reductases (SDR) family.</text>
</comment>
<dbReference type="GO" id="GO:0016491">
    <property type="term" value="F:oxidoreductase activity"/>
    <property type="evidence" value="ECO:0007669"/>
    <property type="project" value="UniProtKB-KW"/>
</dbReference>
<dbReference type="InterPro" id="IPR002347">
    <property type="entry name" value="SDR_fam"/>
</dbReference>
<gene>
    <name evidence="5" type="ORF">Pth03_26160</name>
</gene>